<dbReference type="InterPro" id="IPR000380">
    <property type="entry name" value="Topo_IA"/>
</dbReference>
<feature type="site" description="Interaction with DNA" evidence="8">
    <location>
        <position position="143"/>
    </location>
</feature>
<dbReference type="InterPro" id="IPR025589">
    <property type="entry name" value="Toprim_C_rpt"/>
</dbReference>
<dbReference type="Pfam" id="PF13368">
    <property type="entry name" value="Toprim_C_rpt"/>
    <property type="match status" value="3"/>
</dbReference>
<dbReference type="EMBL" id="VANR01000005">
    <property type="protein sequence ID" value="TMM29569.1"/>
    <property type="molecule type" value="Genomic_DNA"/>
</dbReference>
<evidence type="ECO:0000259" key="11">
    <source>
        <dbReference type="PROSITE" id="PS52039"/>
    </source>
</evidence>
<feature type="domain" description="Topo IA-type catalytic" evidence="11">
    <location>
        <begin position="129"/>
        <end position="573"/>
    </location>
</feature>
<dbReference type="SUPFAM" id="SSF56712">
    <property type="entry name" value="Prokaryotic type I DNA topoisomerase"/>
    <property type="match status" value="1"/>
</dbReference>
<dbReference type="EC" id="5.6.2.1" evidence="8"/>
<dbReference type="SMART" id="SM00436">
    <property type="entry name" value="TOP1Bc"/>
    <property type="match status" value="1"/>
</dbReference>
<dbReference type="Pfam" id="PF01751">
    <property type="entry name" value="Toprim"/>
    <property type="match status" value="1"/>
</dbReference>
<dbReference type="Gene3D" id="2.70.20.10">
    <property type="entry name" value="Topoisomerase I, domain 3"/>
    <property type="match status" value="1"/>
</dbReference>
<feature type="site" description="Interaction with DNA" evidence="8">
    <location>
        <position position="155"/>
    </location>
</feature>
<keyword evidence="13" id="KW-1185">Reference proteome</keyword>
<keyword evidence="7 8" id="KW-0413">Isomerase</keyword>
<feature type="site" description="Interaction with DNA" evidence="8">
    <location>
        <position position="139"/>
    </location>
</feature>
<dbReference type="Pfam" id="PF01131">
    <property type="entry name" value="Topoisom_bac"/>
    <property type="match status" value="1"/>
</dbReference>
<feature type="site" description="Interaction with DNA" evidence="8">
    <location>
        <position position="148"/>
    </location>
</feature>
<dbReference type="GO" id="GO:0003917">
    <property type="term" value="F:DNA topoisomerase type I (single strand cut, ATP-independent) activity"/>
    <property type="evidence" value="ECO:0007669"/>
    <property type="project" value="UniProtKB-UniRule"/>
</dbReference>
<dbReference type="InterPro" id="IPR013824">
    <property type="entry name" value="Topo_IA_cen_sub1"/>
</dbReference>
<comment type="caution">
    <text evidence="12">The sequence shown here is derived from an EMBL/GenBank/DDBJ whole genome shotgun (WGS) entry which is preliminary data.</text>
</comment>
<dbReference type="SMART" id="SM00493">
    <property type="entry name" value="TOPRIM"/>
    <property type="match status" value="1"/>
</dbReference>
<dbReference type="CDD" id="cd03363">
    <property type="entry name" value="TOPRIM_TopoIA_TopoI"/>
    <property type="match status" value="1"/>
</dbReference>
<evidence type="ECO:0000256" key="9">
    <source>
        <dbReference type="SAM" id="MobiDB-lite"/>
    </source>
</evidence>
<organism evidence="12 13">
    <name type="scientific">Polaribacter aestuariivivens</name>
    <dbReference type="NCBI Taxonomy" id="2304626"/>
    <lineage>
        <taxon>Bacteria</taxon>
        <taxon>Pseudomonadati</taxon>
        <taxon>Bacteroidota</taxon>
        <taxon>Flavobacteriia</taxon>
        <taxon>Flavobacteriales</taxon>
        <taxon>Flavobacteriaceae</taxon>
    </lineage>
</organism>
<evidence type="ECO:0000259" key="10">
    <source>
        <dbReference type="PROSITE" id="PS50880"/>
    </source>
</evidence>
<evidence type="ECO:0000256" key="1">
    <source>
        <dbReference type="ARBA" id="ARBA00000213"/>
    </source>
</evidence>
<dbReference type="InterPro" id="IPR034149">
    <property type="entry name" value="TOPRIM_TopoI"/>
</dbReference>
<dbReference type="Gene3D" id="1.10.460.10">
    <property type="entry name" value="Topoisomerase I, domain 2"/>
    <property type="match status" value="2"/>
</dbReference>
<evidence type="ECO:0000256" key="2">
    <source>
        <dbReference type="ARBA" id="ARBA00009446"/>
    </source>
</evidence>
<comment type="similarity">
    <text evidence="2 8">Belongs to the type IA topoisomerase family.</text>
</comment>
<dbReference type="CDD" id="cd00186">
    <property type="entry name" value="TOP1Ac"/>
    <property type="match status" value="1"/>
</dbReference>
<evidence type="ECO:0000256" key="8">
    <source>
        <dbReference type="HAMAP-Rule" id="MF_00952"/>
    </source>
</evidence>
<comment type="catalytic activity">
    <reaction evidence="1 8">
        <text>ATP-independent breakage of single-stranded DNA, followed by passage and rejoining.</text>
        <dbReference type="EC" id="5.6.2.1"/>
    </reaction>
</comment>
<dbReference type="InterPro" id="IPR013497">
    <property type="entry name" value="Topo_IA_cen"/>
</dbReference>
<protein>
    <recommendedName>
        <fullName evidence="8">DNA topoisomerase 1</fullName>
        <ecNumber evidence="8">5.6.2.1</ecNumber>
    </recommendedName>
    <alternativeName>
        <fullName evidence="8">DNA topoisomerase I</fullName>
    </alternativeName>
</protein>
<reference evidence="12 13" key="1">
    <citation type="submission" date="2019-05" db="EMBL/GenBank/DDBJ databases">
        <title>Polaribacter aestuariivivens sp. nov., isolated from a tidal flat.</title>
        <authorList>
            <person name="Yoon J.-H."/>
        </authorList>
    </citation>
    <scope>NUCLEOTIDE SEQUENCE [LARGE SCALE GENOMIC DNA]</scope>
    <source>
        <strain evidence="12 13">DBTF-3</strain>
    </source>
</reference>
<keyword evidence="4" id="KW-0460">Magnesium</keyword>
<evidence type="ECO:0000313" key="13">
    <source>
        <dbReference type="Proteomes" id="UP000307140"/>
    </source>
</evidence>
<evidence type="ECO:0000256" key="7">
    <source>
        <dbReference type="ARBA" id="ARBA00023235"/>
    </source>
</evidence>
<comment type="function">
    <text evidence="8">Releases the supercoiling and torsional tension of DNA, which is introduced during the DNA replication and transcription, by transiently cleaving and rejoining one strand of the DNA duplex. Introduces a single-strand break via transesterification at a target site in duplex DNA. The scissile phosphodiester is attacked by the catalytic tyrosine of the enzyme, resulting in the formation of a DNA-(5'-phosphotyrosyl)-enzyme intermediate and the expulsion of a 3'-OH DNA strand. The free DNA strand then undergoes passage around the unbroken strand, thus removing DNA supercoils. Finally, in the religation step, the DNA 3'-OH attacks the covalent intermediate to expel the active-site tyrosine and restore the DNA phosphodiester backbone.</text>
</comment>
<dbReference type="AlphaFoldDB" id="A0A5S3N867"/>
<dbReference type="PRINTS" id="PR00417">
    <property type="entry name" value="PRTPISMRASEI"/>
</dbReference>
<feature type="site" description="Interaction with DNA" evidence="8">
    <location>
        <position position="286"/>
    </location>
</feature>
<dbReference type="NCBIfam" id="TIGR01051">
    <property type="entry name" value="topA_bact"/>
    <property type="match status" value="1"/>
</dbReference>
<gene>
    <name evidence="8 12" type="primary">topA</name>
    <name evidence="12" type="ORF">FDT66_10655</name>
</gene>
<dbReference type="SMART" id="SM00437">
    <property type="entry name" value="TOP1Ac"/>
    <property type="match status" value="1"/>
</dbReference>
<dbReference type="InterPro" id="IPR023406">
    <property type="entry name" value="Topo_IA_AS"/>
</dbReference>
<dbReference type="GO" id="GO:0006265">
    <property type="term" value="P:DNA topological change"/>
    <property type="evidence" value="ECO:0007669"/>
    <property type="project" value="UniProtKB-UniRule"/>
</dbReference>
<feature type="site" description="Interaction with DNA" evidence="8">
    <location>
        <position position="140"/>
    </location>
</feature>
<feature type="compositionally biased region" description="Basic residues" evidence="9">
    <location>
        <begin position="815"/>
        <end position="833"/>
    </location>
</feature>
<feature type="site" description="Interaction with DNA" evidence="8">
    <location>
        <position position="33"/>
    </location>
</feature>
<dbReference type="InterPro" id="IPR005733">
    <property type="entry name" value="TopoI_bac-type"/>
</dbReference>
<dbReference type="InterPro" id="IPR013825">
    <property type="entry name" value="Topo_IA_cen_sub2"/>
</dbReference>
<dbReference type="InterPro" id="IPR023405">
    <property type="entry name" value="Topo_IA_core_domain"/>
</dbReference>
<feature type="region of interest" description="Disordered" evidence="9">
    <location>
        <begin position="812"/>
        <end position="833"/>
    </location>
</feature>
<evidence type="ECO:0000256" key="5">
    <source>
        <dbReference type="ARBA" id="ARBA00023029"/>
    </source>
</evidence>
<dbReference type="PANTHER" id="PTHR42785:SF1">
    <property type="entry name" value="DNA TOPOISOMERASE"/>
    <property type="match status" value="1"/>
</dbReference>
<evidence type="ECO:0000256" key="4">
    <source>
        <dbReference type="ARBA" id="ARBA00022842"/>
    </source>
</evidence>
<dbReference type="PROSITE" id="PS52039">
    <property type="entry name" value="TOPO_IA_2"/>
    <property type="match status" value="1"/>
</dbReference>
<feature type="active site" description="O-(5'-phospho-DNA)-tyrosine intermediate" evidence="8">
    <location>
        <position position="284"/>
    </location>
</feature>
<dbReference type="InterPro" id="IPR003601">
    <property type="entry name" value="Topo_IA_2"/>
</dbReference>
<evidence type="ECO:0000313" key="12">
    <source>
        <dbReference type="EMBL" id="TMM29569.1"/>
    </source>
</evidence>
<dbReference type="Gene3D" id="1.10.290.10">
    <property type="entry name" value="Topoisomerase I, domain 4"/>
    <property type="match status" value="1"/>
</dbReference>
<dbReference type="Proteomes" id="UP000307140">
    <property type="component" value="Unassembled WGS sequence"/>
</dbReference>
<dbReference type="HAMAP" id="MF_00952">
    <property type="entry name" value="Topoisom_1_prok"/>
    <property type="match status" value="1"/>
</dbReference>
<dbReference type="PROSITE" id="PS00396">
    <property type="entry name" value="TOPO_IA_1"/>
    <property type="match status" value="1"/>
</dbReference>
<dbReference type="OrthoDB" id="9804262at2"/>
<dbReference type="GO" id="GO:0003677">
    <property type="term" value="F:DNA binding"/>
    <property type="evidence" value="ECO:0007669"/>
    <property type="project" value="UniProtKB-KW"/>
</dbReference>
<keyword evidence="3" id="KW-0479">Metal-binding</keyword>
<proteinExistence type="inferred from homology"/>
<dbReference type="PANTHER" id="PTHR42785">
    <property type="entry name" value="DNA TOPOISOMERASE, TYPE IA, CORE"/>
    <property type="match status" value="1"/>
</dbReference>
<comment type="subunit">
    <text evidence="8">Monomer.</text>
</comment>
<dbReference type="PROSITE" id="PS50880">
    <property type="entry name" value="TOPRIM"/>
    <property type="match status" value="1"/>
</dbReference>
<sequence>MAKNLVIVESPAKAKTIEKFLGKDFQVESSYGHIADLPSKELGIDVDGDFNPKYIVSDDKKPVVKKLRALSKKADTVWLASDEDREGEAIAWHLKEQLDLKDENTKRIVFHEITKKAILKAVENPRDIDYNMVNAQQARRVLDRLVGYELSPVLWRKVKGGLSAGRVQSVAVRLIVERERSIQEFKPETHYKVVAEFSNNEGKAFKATIPKNFDSKKAAENFLKSCANASFSIADLTKKPAKKSPAAPFTTSTLQQEASRKLGFPVGKTMQVAQRLYEAGLITYMRTDSVNLSVDARNEAEEEITNYYGKEYSKQRVFKSKAKGAQEAHEAIRPTNMKMHSVDTEYDQNRLYDLIWKRTLASQMSDAQLERTNVKIENSENSKIFTANGEMIKFEGFLKVYLEGNDDDEAEEQAGMLPNLKINESLEYTFINATQRFTSPPYRFTEASLVKQLEELGIGRPSTYAPTISTVQRRGYIEKGQNEGVEREYQQLILSNGEVKNQTLTEKTGSDKNKLVPTDIGNIVNDFLVANFSNILDFGFTAKVENSFDDISEGNENWTEMIKSFYTKFHDNVEDVKENADRESGERILGKHPESGKTVLVRLGKFGPIAQIGAPEDEEKSFASLNKDQNLGTITLEEALELFLLPKTLGTYEGEEVIVSNGRFGPYIKFGSMFVSLDKGENPMEVDLERAKELIVAKQKADAPIYHYEDLPVQKGVGRFGPFIKWNGMFINVNKKYDFDNLSDDDIVELIEVKKQKEIDKVIHNWEDVGIRVEKARWGRFNVLKGKIKIELPKTTDIEKLSKDEAVKMIEAKTPKKKAAKKKTTTKKTAKKK</sequence>
<dbReference type="Gene3D" id="3.40.50.140">
    <property type="match status" value="1"/>
</dbReference>
<dbReference type="InterPro" id="IPR028612">
    <property type="entry name" value="Topoisom_1_IA"/>
</dbReference>
<dbReference type="InterPro" id="IPR013826">
    <property type="entry name" value="Topo_IA_cen_sub3"/>
</dbReference>
<accession>A0A5S3N867</accession>
<feature type="site" description="Interaction with DNA" evidence="8">
    <location>
        <position position="474"/>
    </location>
</feature>
<keyword evidence="5 8" id="KW-0799">Topoisomerase</keyword>
<dbReference type="GO" id="GO:0046872">
    <property type="term" value="F:metal ion binding"/>
    <property type="evidence" value="ECO:0007669"/>
    <property type="project" value="UniProtKB-KW"/>
</dbReference>
<dbReference type="InterPro" id="IPR003602">
    <property type="entry name" value="Topo_IA_DNA-bd_dom"/>
</dbReference>
<evidence type="ECO:0000256" key="3">
    <source>
        <dbReference type="ARBA" id="ARBA00022723"/>
    </source>
</evidence>
<dbReference type="InterPro" id="IPR006171">
    <property type="entry name" value="TOPRIM_dom"/>
</dbReference>
<name>A0A5S3N867_9FLAO</name>
<dbReference type="RefSeq" id="WP_138536324.1">
    <property type="nucleotide sequence ID" value="NZ_VANR01000005.1"/>
</dbReference>
<feature type="domain" description="Toprim" evidence="10">
    <location>
        <begin position="3"/>
        <end position="113"/>
    </location>
</feature>
<keyword evidence="6 8" id="KW-0238">DNA-binding</keyword>
<feature type="region of interest" description="Interaction with DNA" evidence="8">
    <location>
        <begin position="163"/>
        <end position="168"/>
    </location>
</feature>
<evidence type="ECO:0000256" key="6">
    <source>
        <dbReference type="ARBA" id="ARBA00023125"/>
    </source>
</evidence>